<name>A0A2M4DRS4_ANODA</name>
<evidence type="ECO:0000313" key="2">
    <source>
        <dbReference type="EMBL" id="MBW80212.1"/>
    </source>
</evidence>
<accession>A0A2M4DRS4</accession>
<feature type="signal peptide" evidence="1">
    <location>
        <begin position="1"/>
        <end position="22"/>
    </location>
</feature>
<sequence length="124" mass="14160">MGQLHLWRMLLLLLATQNRTEHKTVKRKVPLMLHSLAARATARPFLCLLCVWDRMHYSRRRTHRRAVSLLHTMTHHHQQTTNLFPVCIQYRCEKKVPTAAAEAAATNQLSPLVQAVATGSVCTV</sequence>
<organism evidence="2">
    <name type="scientific">Anopheles darlingi</name>
    <name type="common">Mosquito</name>
    <dbReference type="NCBI Taxonomy" id="43151"/>
    <lineage>
        <taxon>Eukaryota</taxon>
        <taxon>Metazoa</taxon>
        <taxon>Ecdysozoa</taxon>
        <taxon>Arthropoda</taxon>
        <taxon>Hexapoda</taxon>
        <taxon>Insecta</taxon>
        <taxon>Pterygota</taxon>
        <taxon>Neoptera</taxon>
        <taxon>Endopterygota</taxon>
        <taxon>Diptera</taxon>
        <taxon>Nematocera</taxon>
        <taxon>Culicoidea</taxon>
        <taxon>Culicidae</taxon>
        <taxon>Anophelinae</taxon>
        <taxon>Anopheles</taxon>
    </lineage>
</organism>
<evidence type="ECO:0000256" key="1">
    <source>
        <dbReference type="SAM" id="SignalP"/>
    </source>
</evidence>
<reference evidence="2" key="1">
    <citation type="submission" date="2018-01" db="EMBL/GenBank/DDBJ databases">
        <title>An insight into the sialome of Amazonian anophelines.</title>
        <authorList>
            <person name="Ribeiro J.M."/>
            <person name="Scarpassa V."/>
            <person name="Calvo E."/>
        </authorList>
    </citation>
    <scope>NUCLEOTIDE SEQUENCE</scope>
</reference>
<feature type="chain" id="PRO_5014669673" evidence="1">
    <location>
        <begin position="23"/>
        <end position="124"/>
    </location>
</feature>
<dbReference type="AlphaFoldDB" id="A0A2M4DRS4"/>
<protein>
    <submittedName>
        <fullName evidence="2">Putative secreted protein</fullName>
    </submittedName>
</protein>
<keyword evidence="1" id="KW-0732">Signal</keyword>
<dbReference type="EMBL" id="GGFL01016034">
    <property type="protein sequence ID" value="MBW80212.1"/>
    <property type="molecule type" value="Transcribed_RNA"/>
</dbReference>
<proteinExistence type="predicted"/>